<dbReference type="Gene3D" id="1.25.40.10">
    <property type="entry name" value="Tetratricopeptide repeat domain"/>
    <property type="match status" value="3"/>
</dbReference>
<protein>
    <submittedName>
        <fullName evidence="4">Tetratricopeptide repeat protein</fullName>
    </submittedName>
</protein>
<keyword evidence="1" id="KW-0677">Repeat</keyword>
<feature type="repeat" description="TPR" evidence="3">
    <location>
        <begin position="277"/>
        <end position="310"/>
    </location>
</feature>
<dbReference type="SMART" id="SM00028">
    <property type="entry name" value="TPR"/>
    <property type="match status" value="7"/>
</dbReference>
<organism evidence="4 5">
    <name type="scientific">Candidatus Desulfacyla euxinica</name>
    <dbReference type="NCBI Taxonomy" id="2841693"/>
    <lineage>
        <taxon>Bacteria</taxon>
        <taxon>Deltaproteobacteria</taxon>
        <taxon>Candidatus Desulfacyla</taxon>
    </lineage>
</organism>
<evidence type="ECO:0000256" key="2">
    <source>
        <dbReference type="ARBA" id="ARBA00022803"/>
    </source>
</evidence>
<dbReference type="PANTHER" id="PTHR45586:SF1">
    <property type="entry name" value="LIPOPOLYSACCHARIDE ASSEMBLY PROTEIN B"/>
    <property type="match status" value="1"/>
</dbReference>
<dbReference type="Pfam" id="PF13414">
    <property type="entry name" value="TPR_11"/>
    <property type="match status" value="1"/>
</dbReference>
<feature type="repeat" description="TPR" evidence="3">
    <location>
        <begin position="618"/>
        <end position="651"/>
    </location>
</feature>
<evidence type="ECO:0000256" key="1">
    <source>
        <dbReference type="ARBA" id="ARBA00022737"/>
    </source>
</evidence>
<sequence>MPKRRKKRQAKRHLTFWVIILLLLSASAGGWWLWRYKFTQSPRFNYITLSINLETRRILSGETLALHPNDRVKILDISTNIPFNLNIRLSAQGLDVDALRYEELTIADLLPHGEAFNRYNFTILVKYYNRDIGNMLWVVQPYTEDWLDKANMVIDNDLRLAILERGQALTPESRRLNRRLLDEYKTLKKWKQAARMLEKMQDKKVDHDTLTELIQVYREMGNKDGVTLVLEKLINLDPDNLETRRALAEIFEKNENWNGAIQEYEGLLKRTNEKDRLPLYKSLGFLYTTTGNHKKAISCYLNAAKIDQKDANLHYNLSYLYEKINQEQKSNFYLDNAITLRSGDLAGRLKLALSLMKRGKFEKARKYLSEVLKKEPESNKALTLMAEVMEKQGDKKSLKTIYRKIHSLNPQDETIIYNLGALEYEEGNLKGALPYFKEYVKSHPKDATVHGILFDIYKKEKNFPLAFKEAVILVELTPKETDIYDFIFDYLERKNKYEKIIPLMKKGLQANPKEIALREYLVSAYLKTGKDDDAVRQMEEILKARPKEIDPLLMDMFENLRAKGAYAKILRIMKKAVKVYPRKIIFREYLVLACLKTGKEVQAARQMEAILKTRPKDLKLLLQLARLREKNNNIKGAAKAYKRIIDLSPEHEEASEAYLRLRLRGVGGDSD</sequence>
<dbReference type="EMBL" id="JACNJD010000193">
    <property type="protein sequence ID" value="MBC8177151.1"/>
    <property type="molecule type" value="Genomic_DNA"/>
</dbReference>
<accession>A0A8J6MZU4</accession>
<feature type="repeat" description="TPR" evidence="3">
    <location>
        <begin position="345"/>
        <end position="378"/>
    </location>
</feature>
<dbReference type="InterPro" id="IPR011990">
    <property type="entry name" value="TPR-like_helical_dom_sf"/>
</dbReference>
<evidence type="ECO:0000313" key="4">
    <source>
        <dbReference type="EMBL" id="MBC8177151.1"/>
    </source>
</evidence>
<dbReference type="Pfam" id="PF13432">
    <property type="entry name" value="TPR_16"/>
    <property type="match status" value="2"/>
</dbReference>
<dbReference type="PROSITE" id="PS50005">
    <property type="entry name" value="TPR"/>
    <property type="match status" value="4"/>
</dbReference>
<reference evidence="4 5" key="1">
    <citation type="submission" date="2020-08" db="EMBL/GenBank/DDBJ databases">
        <title>Bridging the membrane lipid divide: bacteria of the FCB group superphylum have the potential to synthesize archaeal ether lipids.</title>
        <authorList>
            <person name="Villanueva L."/>
            <person name="Von Meijenfeldt F.A.B."/>
            <person name="Westbye A.B."/>
            <person name="Yadav S."/>
            <person name="Hopmans E.C."/>
            <person name="Dutilh B.E."/>
            <person name="Sinninghe Damste J.S."/>
        </authorList>
    </citation>
    <scope>NUCLEOTIDE SEQUENCE [LARGE SCALE GENOMIC DNA]</scope>
    <source>
        <strain evidence="4">NIOZ-UU27</strain>
    </source>
</reference>
<name>A0A8J6MZU4_9DELT</name>
<evidence type="ECO:0000313" key="5">
    <source>
        <dbReference type="Proteomes" id="UP000650524"/>
    </source>
</evidence>
<dbReference type="AlphaFoldDB" id="A0A8J6MZU4"/>
<feature type="repeat" description="TPR" evidence="3">
    <location>
        <begin position="413"/>
        <end position="446"/>
    </location>
</feature>
<dbReference type="InterPro" id="IPR019734">
    <property type="entry name" value="TPR_rpt"/>
</dbReference>
<proteinExistence type="predicted"/>
<dbReference type="InterPro" id="IPR051012">
    <property type="entry name" value="CellSynth/LPSAsmb/PSIAsmb"/>
</dbReference>
<dbReference type="PANTHER" id="PTHR45586">
    <property type="entry name" value="TPR REPEAT-CONTAINING PROTEIN PA4667"/>
    <property type="match status" value="1"/>
</dbReference>
<keyword evidence="2 3" id="KW-0802">TPR repeat</keyword>
<evidence type="ECO:0000256" key="3">
    <source>
        <dbReference type="PROSITE-ProRule" id="PRU00339"/>
    </source>
</evidence>
<gene>
    <name evidence="4" type="ORF">H8E19_07065</name>
</gene>
<dbReference type="Proteomes" id="UP000650524">
    <property type="component" value="Unassembled WGS sequence"/>
</dbReference>
<dbReference type="SUPFAM" id="SSF48452">
    <property type="entry name" value="TPR-like"/>
    <property type="match status" value="2"/>
</dbReference>
<comment type="caution">
    <text evidence="4">The sequence shown here is derived from an EMBL/GenBank/DDBJ whole genome shotgun (WGS) entry which is preliminary data.</text>
</comment>